<evidence type="ECO:0000313" key="3">
    <source>
        <dbReference type="Proteomes" id="UP000006094"/>
    </source>
</evidence>
<protein>
    <submittedName>
        <fullName evidence="2">Thiamine biosynthesis protein ThiF</fullName>
        <ecNumber evidence="2">2.7.7.-</ecNumber>
    </submittedName>
</protein>
<dbReference type="AlphaFoldDB" id="K0AWG0"/>
<dbReference type="SUPFAM" id="SSF69572">
    <property type="entry name" value="Activating enzymes of the ubiquitin-like proteins"/>
    <property type="match status" value="1"/>
</dbReference>
<dbReference type="EMBL" id="CP003326">
    <property type="protein sequence ID" value="AFS78178.1"/>
    <property type="molecule type" value="Genomic_DNA"/>
</dbReference>
<dbReference type="InterPro" id="IPR012729">
    <property type="entry name" value="ThiF_fam2"/>
</dbReference>
<dbReference type="EC" id="2.7.7.-" evidence="2"/>
<name>K0AWG0_GOTA9</name>
<dbReference type="Proteomes" id="UP000006094">
    <property type="component" value="Chromosome"/>
</dbReference>
<dbReference type="Pfam" id="PF00899">
    <property type="entry name" value="ThiF"/>
    <property type="match status" value="1"/>
</dbReference>
<proteinExistence type="predicted"/>
<keyword evidence="2" id="KW-0808">Transferase</keyword>
<dbReference type="GO" id="GO:0016779">
    <property type="term" value="F:nucleotidyltransferase activity"/>
    <property type="evidence" value="ECO:0007669"/>
    <property type="project" value="UniProtKB-KW"/>
</dbReference>
<keyword evidence="2" id="KW-0548">Nucleotidyltransferase</keyword>
<dbReference type="eggNOG" id="COG0476">
    <property type="taxonomic scope" value="Bacteria"/>
</dbReference>
<dbReference type="InterPro" id="IPR045886">
    <property type="entry name" value="ThiF/MoeB/HesA"/>
</dbReference>
<accession>K0AWG0</accession>
<dbReference type="NCBIfam" id="TIGR02354">
    <property type="entry name" value="thiF_fam2"/>
    <property type="match status" value="1"/>
</dbReference>
<dbReference type="PATRIC" id="fig|1128398.3.peg.1175"/>
<feature type="domain" description="THIF-type NAD/FAD binding fold" evidence="1">
    <location>
        <begin position="9"/>
        <end position="147"/>
    </location>
</feature>
<dbReference type="Gene3D" id="3.40.50.720">
    <property type="entry name" value="NAD(P)-binding Rossmann-like Domain"/>
    <property type="match status" value="1"/>
</dbReference>
<dbReference type="GO" id="GO:0061503">
    <property type="term" value="F:tRNA threonylcarbamoyladenosine dehydratase"/>
    <property type="evidence" value="ECO:0007669"/>
    <property type="project" value="TreeGrafter"/>
</dbReference>
<dbReference type="InterPro" id="IPR035985">
    <property type="entry name" value="Ubiquitin-activating_enz"/>
</dbReference>
<dbReference type="GO" id="GO:0061504">
    <property type="term" value="P:cyclic threonylcarbamoyladenosine biosynthetic process"/>
    <property type="evidence" value="ECO:0007669"/>
    <property type="project" value="TreeGrafter"/>
</dbReference>
<reference evidence="2 3" key="1">
    <citation type="journal article" date="2012" name="PLoS ONE">
        <title>The purine-utilizing bacterium Clostridium acidurici 9a: a genome-guided metabolic reconsideration.</title>
        <authorList>
            <person name="Hartwich K."/>
            <person name="Poehlein A."/>
            <person name="Daniel R."/>
        </authorList>
    </citation>
    <scope>NUCLEOTIDE SEQUENCE [LARGE SCALE GENOMIC DNA]</scope>
    <source>
        <strain evidence="3">ATCC 7906 / DSM 604 / BCRC 14475 / CIP 104303 / KCTC 5404 / NCIMB 10678 / 9a</strain>
    </source>
</reference>
<dbReference type="RefSeq" id="WP_014967315.1">
    <property type="nucleotide sequence ID" value="NC_018664.1"/>
</dbReference>
<evidence type="ECO:0000313" key="2">
    <source>
        <dbReference type="EMBL" id="AFS78178.1"/>
    </source>
</evidence>
<dbReference type="PANTHER" id="PTHR43267">
    <property type="entry name" value="TRNA THREONYLCARBAMOYLADENOSINE DEHYDRATASE"/>
    <property type="match status" value="1"/>
</dbReference>
<dbReference type="STRING" id="1128398.Curi_c11650"/>
<dbReference type="OrthoDB" id="9804286at2"/>
<dbReference type="HOGENOM" id="CLU_013325_10_4_9"/>
<dbReference type="GO" id="GO:0008641">
    <property type="term" value="F:ubiquitin-like modifier activating enzyme activity"/>
    <property type="evidence" value="ECO:0007669"/>
    <property type="project" value="InterPro"/>
</dbReference>
<gene>
    <name evidence="2" type="primary">thiF1</name>
    <name evidence="2" type="ordered locus">Curi_c11650</name>
</gene>
<sequence length="205" mass="22980">MNLFEETLLNQLGENNFKAIQSVKIGIAGAGGLGSNCAFNLTRCGFKNFIIADFDKIEYSNLNRQFFFYHQVGMPKVEALKENLILINPDVNIDSLNIYLNYDNLEDIYNDCDIIVEAFDKSSCKKMIVEKFLGSNKLLVSASGLAGWDDSNLITTRKIKSNFYLIGDLVSEVSENCPPISPRVNTAAAKQANVILNYVINNFRR</sequence>
<organism evidence="2 3">
    <name type="scientific">Gottschalkia acidurici (strain ATCC 7906 / DSM 604 / BCRC 14475 / CIP 104303 / KCTC 5404 / NCIMB 10678 / 9a)</name>
    <name type="common">Clostridium acidurici</name>
    <dbReference type="NCBI Taxonomy" id="1128398"/>
    <lineage>
        <taxon>Bacteria</taxon>
        <taxon>Bacillati</taxon>
        <taxon>Bacillota</taxon>
        <taxon>Tissierellia</taxon>
        <taxon>Tissierellales</taxon>
        <taxon>Gottschalkiaceae</taxon>
        <taxon>Gottschalkia</taxon>
    </lineage>
</organism>
<keyword evidence="3" id="KW-1185">Reference proteome</keyword>
<dbReference type="NCBIfam" id="NF006395">
    <property type="entry name" value="PRK08644.1"/>
    <property type="match status" value="1"/>
</dbReference>
<dbReference type="InterPro" id="IPR000594">
    <property type="entry name" value="ThiF_NAD_FAD-bd"/>
</dbReference>
<dbReference type="KEGG" id="cad:Curi_c11650"/>
<dbReference type="PANTHER" id="PTHR43267:SF3">
    <property type="entry name" value="THIF PROTEIN"/>
    <property type="match status" value="1"/>
</dbReference>
<evidence type="ECO:0000259" key="1">
    <source>
        <dbReference type="Pfam" id="PF00899"/>
    </source>
</evidence>